<dbReference type="PROSITE" id="PS00041">
    <property type="entry name" value="HTH_ARAC_FAMILY_1"/>
    <property type="match status" value="1"/>
</dbReference>
<keyword evidence="3" id="KW-0804">Transcription</keyword>
<dbReference type="SMART" id="SM00342">
    <property type="entry name" value="HTH_ARAC"/>
    <property type="match status" value="1"/>
</dbReference>
<name>A0A2P8HHF4_CHINA</name>
<dbReference type="InterPro" id="IPR009057">
    <property type="entry name" value="Homeodomain-like_sf"/>
</dbReference>
<evidence type="ECO:0000256" key="1">
    <source>
        <dbReference type="ARBA" id="ARBA00023015"/>
    </source>
</evidence>
<proteinExistence type="predicted"/>
<gene>
    <name evidence="5" type="ORF">CLV51_104337</name>
</gene>
<evidence type="ECO:0000256" key="2">
    <source>
        <dbReference type="ARBA" id="ARBA00023125"/>
    </source>
</evidence>
<accession>A0A2P8HHF4</accession>
<dbReference type="RefSeq" id="WP_106529951.1">
    <property type="nucleotide sequence ID" value="NZ_PYAW01000004.1"/>
</dbReference>
<organism evidence="5 6">
    <name type="scientific">Chitinophaga niastensis</name>
    <dbReference type="NCBI Taxonomy" id="536980"/>
    <lineage>
        <taxon>Bacteria</taxon>
        <taxon>Pseudomonadati</taxon>
        <taxon>Bacteroidota</taxon>
        <taxon>Chitinophagia</taxon>
        <taxon>Chitinophagales</taxon>
        <taxon>Chitinophagaceae</taxon>
        <taxon>Chitinophaga</taxon>
    </lineage>
</organism>
<dbReference type="Proteomes" id="UP000240971">
    <property type="component" value="Unassembled WGS sequence"/>
</dbReference>
<feature type="domain" description="HTH araC/xylS-type" evidence="4">
    <location>
        <begin position="187"/>
        <end position="285"/>
    </location>
</feature>
<reference evidence="5 6" key="1">
    <citation type="submission" date="2018-03" db="EMBL/GenBank/DDBJ databases">
        <title>Genomic Encyclopedia of Archaeal and Bacterial Type Strains, Phase II (KMG-II): from individual species to whole genera.</title>
        <authorList>
            <person name="Goeker M."/>
        </authorList>
    </citation>
    <scope>NUCLEOTIDE SEQUENCE [LARGE SCALE GENOMIC DNA]</scope>
    <source>
        <strain evidence="5 6">DSM 24859</strain>
    </source>
</reference>
<dbReference type="InterPro" id="IPR011051">
    <property type="entry name" value="RmlC_Cupin_sf"/>
</dbReference>
<evidence type="ECO:0000256" key="3">
    <source>
        <dbReference type="ARBA" id="ARBA00023163"/>
    </source>
</evidence>
<dbReference type="PANTHER" id="PTHR43280">
    <property type="entry name" value="ARAC-FAMILY TRANSCRIPTIONAL REGULATOR"/>
    <property type="match status" value="1"/>
</dbReference>
<keyword evidence="1" id="KW-0805">Transcription regulation</keyword>
<dbReference type="SUPFAM" id="SSF46689">
    <property type="entry name" value="Homeodomain-like"/>
    <property type="match status" value="2"/>
</dbReference>
<dbReference type="EMBL" id="PYAW01000004">
    <property type="protein sequence ID" value="PSL45631.1"/>
    <property type="molecule type" value="Genomic_DNA"/>
</dbReference>
<evidence type="ECO:0000313" key="5">
    <source>
        <dbReference type="EMBL" id="PSL45631.1"/>
    </source>
</evidence>
<dbReference type="InterPro" id="IPR018060">
    <property type="entry name" value="HTH_AraC"/>
</dbReference>
<evidence type="ECO:0000313" key="6">
    <source>
        <dbReference type="Proteomes" id="UP000240971"/>
    </source>
</evidence>
<keyword evidence="6" id="KW-1185">Reference proteome</keyword>
<dbReference type="OrthoDB" id="745435at2"/>
<dbReference type="InterPro" id="IPR014710">
    <property type="entry name" value="RmlC-like_jellyroll"/>
</dbReference>
<dbReference type="PANTHER" id="PTHR43280:SF27">
    <property type="entry name" value="TRANSCRIPTIONAL REGULATOR MTLR"/>
    <property type="match status" value="1"/>
</dbReference>
<protein>
    <submittedName>
        <fullName evidence="5">AraC-like DNA-binding protein</fullName>
    </submittedName>
</protein>
<comment type="caution">
    <text evidence="5">The sequence shown here is derived from an EMBL/GenBank/DDBJ whole genome shotgun (WGS) entry which is preliminary data.</text>
</comment>
<dbReference type="Gene3D" id="1.10.10.60">
    <property type="entry name" value="Homeodomain-like"/>
    <property type="match status" value="2"/>
</dbReference>
<dbReference type="PROSITE" id="PS01124">
    <property type="entry name" value="HTH_ARAC_FAMILY_2"/>
    <property type="match status" value="1"/>
</dbReference>
<dbReference type="InterPro" id="IPR018062">
    <property type="entry name" value="HTH_AraC-typ_CS"/>
</dbReference>
<dbReference type="GO" id="GO:0043565">
    <property type="term" value="F:sequence-specific DNA binding"/>
    <property type="evidence" value="ECO:0007669"/>
    <property type="project" value="InterPro"/>
</dbReference>
<dbReference type="AlphaFoldDB" id="A0A2P8HHF4"/>
<evidence type="ECO:0000259" key="4">
    <source>
        <dbReference type="PROSITE" id="PS01124"/>
    </source>
</evidence>
<dbReference type="Gene3D" id="2.60.120.10">
    <property type="entry name" value="Jelly Rolls"/>
    <property type="match status" value="1"/>
</dbReference>
<dbReference type="SUPFAM" id="SSF51182">
    <property type="entry name" value="RmlC-like cupins"/>
    <property type="match status" value="1"/>
</dbReference>
<dbReference type="GO" id="GO:0003700">
    <property type="term" value="F:DNA-binding transcription factor activity"/>
    <property type="evidence" value="ECO:0007669"/>
    <property type="project" value="InterPro"/>
</dbReference>
<sequence length="287" mass="33184">MKPALRKVTPHPESSFIVRRDIGENMRNNWHYHPELELLFIKRSSGTWLIGDFIGPFRSGDIVLLGANLPHSFRHEYAYIREQKGQPGEAVVALFKQDMLGATFAALPEMRKLTQLLTSARQGIKLKGATSRKIAHMMEELPAQSPGGRLLLLLQILHLIAESSDYTLLTSKSFSYDHDHNDNDRLNTIFEYTYSHFRDKISLDNVAALLHMTKPSFCRYFKLKTRKTYVQFLTEVRIGQACRLLIESDSNITEICYACGYNNLSHFFHQFKLTTGRKPLEYKRHFM</sequence>
<dbReference type="Pfam" id="PF12833">
    <property type="entry name" value="HTH_18"/>
    <property type="match status" value="1"/>
</dbReference>
<keyword evidence="2 5" id="KW-0238">DNA-binding</keyword>